<dbReference type="SMART" id="SM00645">
    <property type="entry name" value="Pept_C1"/>
    <property type="match status" value="1"/>
</dbReference>
<dbReference type="GO" id="GO:0006508">
    <property type="term" value="P:proteolysis"/>
    <property type="evidence" value="ECO:0007669"/>
    <property type="project" value="InterPro"/>
</dbReference>
<dbReference type="Proteomes" id="UP000006671">
    <property type="component" value="Unassembled WGS sequence"/>
</dbReference>
<evidence type="ECO:0000256" key="2">
    <source>
        <dbReference type="SAM" id="SignalP"/>
    </source>
</evidence>
<dbReference type="eggNOG" id="KOG1543">
    <property type="taxonomic scope" value="Eukaryota"/>
</dbReference>
<dbReference type="SUPFAM" id="SSF54001">
    <property type="entry name" value="Cysteine proteinases"/>
    <property type="match status" value="1"/>
</dbReference>
<dbReference type="InterPro" id="IPR000169">
    <property type="entry name" value="Pept_cys_AS"/>
</dbReference>
<dbReference type="EMBL" id="GG738861">
    <property type="protein sequence ID" value="EFC45858.1"/>
    <property type="molecule type" value="Genomic_DNA"/>
</dbReference>
<comment type="similarity">
    <text evidence="1">Belongs to the peptidase C1 family.</text>
</comment>
<feature type="chain" id="PRO_5018670807" evidence="2">
    <location>
        <begin position="25"/>
        <end position="286"/>
    </location>
</feature>
<dbReference type="AlphaFoldDB" id="D2VB73"/>
<gene>
    <name evidence="4" type="ORF">NAEGRDRAFT_66115</name>
</gene>
<dbReference type="InParanoid" id="D2VB73"/>
<dbReference type="Pfam" id="PF00112">
    <property type="entry name" value="Peptidase_C1"/>
    <property type="match status" value="1"/>
</dbReference>
<dbReference type="OrthoDB" id="3789175at2759"/>
<evidence type="ECO:0000259" key="3">
    <source>
        <dbReference type="SMART" id="SM00645"/>
    </source>
</evidence>
<dbReference type="PANTHER" id="PTHR12411">
    <property type="entry name" value="CYSTEINE PROTEASE FAMILY C1-RELATED"/>
    <property type="match status" value="1"/>
</dbReference>
<dbReference type="RefSeq" id="XP_002678602.1">
    <property type="nucleotide sequence ID" value="XM_002678556.1"/>
</dbReference>
<feature type="signal peptide" evidence="2">
    <location>
        <begin position="1"/>
        <end position="24"/>
    </location>
</feature>
<dbReference type="KEGG" id="ngr:NAEGRDRAFT_66115"/>
<dbReference type="STRING" id="5762.D2VB73"/>
<evidence type="ECO:0000256" key="1">
    <source>
        <dbReference type="ARBA" id="ARBA00008455"/>
    </source>
</evidence>
<name>D2VB73_NAEGR</name>
<dbReference type="InterPro" id="IPR000668">
    <property type="entry name" value="Peptidase_C1A_C"/>
</dbReference>
<dbReference type="GO" id="GO:0008234">
    <property type="term" value="F:cysteine-type peptidase activity"/>
    <property type="evidence" value="ECO:0007669"/>
    <property type="project" value="InterPro"/>
</dbReference>
<keyword evidence="5" id="KW-1185">Reference proteome</keyword>
<organism evidence="5">
    <name type="scientific">Naegleria gruberi</name>
    <name type="common">Amoeba</name>
    <dbReference type="NCBI Taxonomy" id="5762"/>
    <lineage>
        <taxon>Eukaryota</taxon>
        <taxon>Discoba</taxon>
        <taxon>Heterolobosea</taxon>
        <taxon>Tetramitia</taxon>
        <taxon>Eutetramitia</taxon>
        <taxon>Vahlkampfiidae</taxon>
        <taxon>Naegleria</taxon>
    </lineage>
</organism>
<dbReference type="Gene3D" id="3.90.70.10">
    <property type="entry name" value="Cysteine proteinases"/>
    <property type="match status" value="1"/>
</dbReference>
<protein>
    <submittedName>
        <fullName evidence="4">Predicted protein</fullName>
    </submittedName>
</protein>
<accession>D2VB73</accession>
<feature type="domain" description="Peptidase C1A papain C-terminal" evidence="3">
    <location>
        <begin position="96"/>
        <end position="283"/>
    </location>
</feature>
<dbReference type="GeneID" id="8858970"/>
<dbReference type="VEuPathDB" id="AmoebaDB:NAEGRDRAFT_66115"/>
<proteinExistence type="inferred from homology"/>
<sequence length="286" mass="32069">MNGFVYNSFLVICLLLLAVTFLFAEEKDFWNKPIQTRALVEQVNSQVGVGWRATSYPHFDNMKLSDFRKYLGVHNFTEPTRSKFNVRAELTKVRNLPEQFDARKEWPHCITPIRNQEQCGSCWAFSASAVLSDRFCVYSNGSVQVMLSPEYMLECSAQNNACNGGTLHAAWQFLVSVGIPTDSCVPYSSGNGTVGHCPSKCTVPGQTSKFYKAAAAKKLENMVEIMTEIKTHGSVQVAIAVYRDLFSYKSGVYHHVTWGLDGYFWILRGHNECGFGKDVWAGKPAL</sequence>
<dbReference type="InterPro" id="IPR013128">
    <property type="entry name" value="Peptidase_C1A"/>
</dbReference>
<evidence type="ECO:0000313" key="5">
    <source>
        <dbReference type="Proteomes" id="UP000006671"/>
    </source>
</evidence>
<dbReference type="InterPro" id="IPR038765">
    <property type="entry name" value="Papain-like_cys_pep_sf"/>
</dbReference>
<keyword evidence="2" id="KW-0732">Signal</keyword>
<dbReference type="PROSITE" id="PS00139">
    <property type="entry name" value="THIOL_PROTEASE_CYS"/>
    <property type="match status" value="1"/>
</dbReference>
<reference evidence="4 5" key="1">
    <citation type="journal article" date="2010" name="Cell">
        <title>The genome of Naegleria gruberi illuminates early eukaryotic versatility.</title>
        <authorList>
            <person name="Fritz-Laylin L.K."/>
            <person name="Prochnik S.E."/>
            <person name="Ginger M.L."/>
            <person name="Dacks J.B."/>
            <person name="Carpenter M.L."/>
            <person name="Field M.C."/>
            <person name="Kuo A."/>
            <person name="Paredez A."/>
            <person name="Chapman J."/>
            <person name="Pham J."/>
            <person name="Shu S."/>
            <person name="Neupane R."/>
            <person name="Cipriano M."/>
            <person name="Mancuso J."/>
            <person name="Tu H."/>
            <person name="Salamov A."/>
            <person name="Lindquist E."/>
            <person name="Shapiro H."/>
            <person name="Lucas S."/>
            <person name="Grigoriev I.V."/>
            <person name="Cande W.Z."/>
            <person name="Fulton C."/>
            <person name="Rokhsar D.S."/>
            <person name="Dawson S.C."/>
        </authorList>
    </citation>
    <scope>NUCLEOTIDE SEQUENCE [LARGE SCALE GENOMIC DNA]</scope>
    <source>
        <strain evidence="4 5">NEG-M</strain>
    </source>
</reference>
<evidence type="ECO:0000313" key="4">
    <source>
        <dbReference type="EMBL" id="EFC45858.1"/>
    </source>
</evidence>